<reference evidence="5 6" key="1">
    <citation type="submission" date="2022-12" db="EMBL/GenBank/DDBJ databases">
        <title>Chromosome-level genome assembly of true bugs.</title>
        <authorList>
            <person name="Ma L."/>
            <person name="Li H."/>
        </authorList>
    </citation>
    <scope>NUCLEOTIDE SEQUENCE [LARGE SCALE GENOMIC DNA]</scope>
    <source>
        <strain evidence="5">Lab_2022b</strain>
    </source>
</reference>
<dbReference type="PANTHER" id="PTHR48043">
    <property type="entry name" value="EG:EG0003.4 PROTEIN-RELATED"/>
    <property type="match status" value="1"/>
</dbReference>
<evidence type="ECO:0000313" key="6">
    <source>
        <dbReference type="Proteomes" id="UP001461498"/>
    </source>
</evidence>
<dbReference type="Pfam" id="PF00201">
    <property type="entry name" value="UDPGT"/>
    <property type="match status" value="1"/>
</dbReference>
<dbReference type="PANTHER" id="PTHR48043:SF159">
    <property type="entry name" value="EG:EG0003.4 PROTEIN-RELATED"/>
    <property type="match status" value="1"/>
</dbReference>
<evidence type="ECO:0000256" key="1">
    <source>
        <dbReference type="ARBA" id="ARBA00009995"/>
    </source>
</evidence>
<evidence type="ECO:0000256" key="4">
    <source>
        <dbReference type="SAM" id="Phobius"/>
    </source>
</evidence>
<protein>
    <recommendedName>
        <fullName evidence="7">UDP-glucuronosyltransferase</fullName>
    </recommendedName>
</protein>
<gene>
    <name evidence="5" type="ORF">O3M35_001651</name>
</gene>
<accession>A0AAW1CU70</accession>
<dbReference type="Proteomes" id="UP001461498">
    <property type="component" value="Unassembled WGS sequence"/>
</dbReference>
<organism evidence="5 6">
    <name type="scientific">Rhynocoris fuscipes</name>
    <dbReference type="NCBI Taxonomy" id="488301"/>
    <lineage>
        <taxon>Eukaryota</taxon>
        <taxon>Metazoa</taxon>
        <taxon>Ecdysozoa</taxon>
        <taxon>Arthropoda</taxon>
        <taxon>Hexapoda</taxon>
        <taxon>Insecta</taxon>
        <taxon>Pterygota</taxon>
        <taxon>Neoptera</taxon>
        <taxon>Paraneoptera</taxon>
        <taxon>Hemiptera</taxon>
        <taxon>Heteroptera</taxon>
        <taxon>Panheteroptera</taxon>
        <taxon>Cimicomorpha</taxon>
        <taxon>Reduviidae</taxon>
        <taxon>Harpactorinae</taxon>
        <taxon>Harpactorini</taxon>
        <taxon>Rhynocoris</taxon>
    </lineage>
</organism>
<evidence type="ECO:0000313" key="5">
    <source>
        <dbReference type="EMBL" id="KAK9500373.1"/>
    </source>
</evidence>
<proteinExistence type="inferred from homology"/>
<keyword evidence="4" id="KW-0472">Membrane</keyword>
<dbReference type="CDD" id="cd03784">
    <property type="entry name" value="GT1_Gtf-like"/>
    <property type="match status" value="1"/>
</dbReference>
<evidence type="ECO:0008006" key="7">
    <source>
        <dbReference type="Google" id="ProtNLM"/>
    </source>
</evidence>
<evidence type="ECO:0000256" key="2">
    <source>
        <dbReference type="ARBA" id="ARBA00022676"/>
    </source>
</evidence>
<keyword evidence="2" id="KW-0328">Glycosyltransferase</keyword>
<keyword evidence="6" id="KW-1185">Reference proteome</keyword>
<dbReference type="InterPro" id="IPR002213">
    <property type="entry name" value="UDP_glucos_trans"/>
</dbReference>
<feature type="transmembrane region" description="Helical" evidence="4">
    <location>
        <begin position="444"/>
        <end position="464"/>
    </location>
</feature>
<name>A0AAW1CU70_9HEMI</name>
<keyword evidence="3" id="KW-0808">Transferase</keyword>
<dbReference type="InterPro" id="IPR050271">
    <property type="entry name" value="UDP-glycosyltransferase"/>
</dbReference>
<sequence length="489" mass="56203">MIFKINCSEILVIFPLSSRSYFYTLSPLIRALADKGHRITTYSTLVFGPHPNITDRIIHDGLDEDLKKRDLTTLGSLSKLLMELHGIGYVSALNFLNTPQFKELLETDQKYDATIAITLTLQEYLVALQHKFNTINIEIVPHANSPSVHYFTGIPFNPTYFVDVKLPYTDRMSFWQRLHNTFNYLVTILLSYMVNIRRMQSLADQYIRYPGWEKRPALDQLMSNRSLVLINGHHSLNYPYPSPPHVIDIAGVSIREIQPLPKDFETFINGWPNGIVMLSWGSAVSGSITDNENMVKILLTTFSRLKYGVIWKTNTSTYSNPVPANVMMVKWLPQQEILVETVYYGVPVVITPFFLDQSKNARKLVDIGMGIQLTADNLTTDAFIWAINEVANNCRYKEAAVKQSAMFRDRPFKPVDEAVYWIEYVMKHGDVLQPASIHIPLYRLLWLDIIAFSIITLLILFYLFKTILSITYNKLSATIHRHLINKKNN</sequence>
<dbReference type="Gene3D" id="3.40.50.2000">
    <property type="entry name" value="Glycogen Phosphorylase B"/>
    <property type="match status" value="1"/>
</dbReference>
<dbReference type="SUPFAM" id="SSF53756">
    <property type="entry name" value="UDP-Glycosyltransferase/glycogen phosphorylase"/>
    <property type="match status" value="1"/>
</dbReference>
<evidence type="ECO:0000256" key="3">
    <source>
        <dbReference type="ARBA" id="ARBA00022679"/>
    </source>
</evidence>
<dbReference type="AlphaFoldDB" id="A0AAW1CU70"/>
<comment type="caution">
    <text evidence="5">The sequence shown here is derived from an EMBL/GenBank/DDBJ whole genome shotgun (WGS) entry which is preliminary data.</text>
</comment>
<comment type="similarity">
    <text evidence="1">Belongs to the UDP-glycosyltransferase family.</text>
</comment>
<dbReference type="GO" id="GO:0008194">
    <property type="term" value="F:UDP-glycosyltransferase activity"/>
    <property type="evidence" value="ECO:0007669"/>
    <property type="project" value="InterPro"/>
</dbReference>
<dbReference type="EMBL" id="JAPXFL010000010">
    <property type="protein sequence ID" value="KAK9500373.1"/>
    <property type="molecule type" value="Genomic_DNA"/>
</dbReference>
<keyword evidence="4" id="KW-0812">Transmembrane</keyword>
<keyword evidence="4" id="KW-1133">Transmembrane helix</keyword>